<feature type="domain" description="N-acetyltransferase" evidence="1">
    <location>
        <begin position="3"/>
        <end position="180"/>
    </location>
</feature>
<dbReference type="InterPro" id="IPR000182">
    <property type="entry name" value="GNAT_dom"/>
</dbReference>
<name>A0ABU2BFJ4_9CORY</name>
<dbReference type="SUPFAM" id="SSF55729">
    <property type="entry name" value="Acyl-CoA N-acyltransferases (Nat)"/>
    <property type="match status" value="1"/>
</dbReference>
<dbReference type="Pfam" id="PF13508">
    <property type="entry name" value="Acetyltransf_7"/>
    <property type="match status" value="1"/>
</dbReference>
<dbReference type="RefSeq" id="WP_277104575.1">
    <property type="nucleotide sequence ID" value="NZ_CP047209.1"/>
</dbReference>
<keyword evidence="3" id="KW-1185">Reference proteome</keyword>
<dbReference type="CDD" id="cd04301">
    <property type="entry name" value="NAT_SF"/>
    <property type="match status" value="1"/>
</dbReference>
<organism evidence="2 3">
    <name type="scientific">Corynebacterium felinum</name>
    <dbReference type="NCBI Taxonomy" id="131318"/>
    <lineage>
        <taxon>Bacteria</taxon>
        <taxon>Bacillati</taxon>
        <taxon>Actinomycetota</taxon>
        <taxon>Actinomycetes</taxon>
        <taxon>Mycobacteriales</taxon>
        <taxon>Corynebacteriaceae</taxon>
        <taxon>Corynebacterium</taxon>
    </lineage>
</organism>
<proteinExistence type="predicted"/>
<evidence type="ECO:0000313" key="3">
    <source>
        <dbReference type="Proteomes" id="UP001183619"/>
    </source>
</evidence>
<dbReference type="EMBL" id="JAVDYF010000001">
    <property type="protein sequence ID" value="MDR7356149.1"/>
    <property type="molecule type" value="Genomic_DNA"/>
</dbReference>
<dbReference type="Gene3D" id="3.40.630.30">
    <property type="match status" value="1"/>
</dbReference>
<sequence>MTVYYQSLSPHEFSVLCPSLVDVYIKAMGYDPAMKNSRITAWRAAVMEKNFHAVLAHNNTHILGVAYGYLGRPEHWWDREVRRALRLQGGASPRQLNILSQYFSVTEIHVSPQAQGKGIGTQLLSSLIAKSQSEHILLSTPEVAGEDNGAFRLYRRFGFEDFVRQMLFAGDERPFAILHATASSCP</sequence>
<dbReference type="InterPro" id="IPR016181">
    <property type="entry name" value="Acyl_CoA_acyltransferase"/>
</dbReference>
<evidence type="ECO:0000259" key="1">
    <source>
        <dbReference type="PROSITE" id="PS51186"/>
    </source>
</evidence>
<dbReference type="Proteomes" id="UP001183619">
    <property type="component" value="Unassembled WGS sequence"/>
</dbReference>
<protein>
    <submittedName>
        <fullName evidence="2">Ribosomal protein S18 acetylase RimI-like enzyme</fullName>
    </submittedName>
</protein>
<reference evidence="2 3" key="1">
    <citation type="submission" date="2023-07" db="EMBL/GenBank/DDBJ databases">
        <title>Sequencing the genomes of 1000 actinobacteria strains.</title>
        <authorList>
            <person name="Klenk H.-P."/>
        </authorList>
    </citation>
    <scope>NUCLEOTIDE SEQUENCE [LARGE SCALE GENOMIC DNA]</scope>
    <source>
        <strain evidence="2 3">DSM 44508</strain>
    </source>
</reference>
<accession>A0ABU2BFJ4</accession>
<gene>
    <name evidence="2" type="ORF">J2S37_002687</name>
</gene>
<dbReference type="PROSITE" id="PS51186">
    <property type="entry name" value="GNAT"/>
    <property type="match status" value="1"/>
</dbReference>
<evidence type="ECO:0000313" key="2">
    <source>
        <dbReference type="EMBL" id="MDR7356149.1"/>
    </source>
</evidence>
<comment type="caution">
    <text evidence="2">The sequence shown here is derived from an EMBL/GenBank/DDBJ whole genome shotgun (WGS) entry which is preliminary data.</text>
</comment>